<name>A0A9D1Q6D7_9GAMM</name>
<dbReference type="Proteomes" id="UP000823934">
    <property type="component" value="Unassembled WGS sequence"/>
</dbReference>
<keyword evidence="1" id="KW-0812">Transmembrane</keyword>
<reference evidence="2" key="1">
    <citation type="journal article" date="2021" name="PeerJ">
        <title>Extensive microbial diversity within the chicken gut microbiome revealed by metagenomics and culture.</title>
        <authorList>
            <person name="Gilroy R."/>
            <person name="Ravi A."/>
            <person name="Getino M."/>
            <person name="Pursley I."/>
            <person name="Horton D.L."/>
            <person name="Alikhan N.F."/>
            <person name="Baker D."/>
            <person name="Gharbi K."/>
            <person name="Hall N."/>
            <person name="Watson M."/>
            <person name="Adriaenssens E.M."/>
            <person name="Foster-Nyarko E."/>
            <person name="Jarju S."/>
            <person name="Secka A."/>
            <person name="Antonio M."/>
            <person name="Oren A."/>
            <person name="Chaudhuri R.R."/>
            <person name="La Ragione R."/>
            <person name="Hildebrand F."/>
            <person name="Pallen M.J."/>
        </authorList>
    </citation>
    <scope>NUCLEOTIDE SEQUENCE</scope>
    <source>
        <strain evidence="2">CHK160-9182</strain>
    </source>
</reference>
<protein>
    <submittedName>
        <fullName evidence="2">Uncharacterized protein</fullName>
    </submittedName>
</protein>
<dbReference type="EMBL" id="DXHP01000134">
    <property type="protein sequence ID" value="HIW06884.1"/>
    <property type="molecule type" value="Genomic_DNA"/>
</dbReference>
<evidence type="ECO:0000313" key="2">
    <source>
        <dbReference type="EMBL" id="HIW06884.1"/>
    </source>
</evidence>
<keyword evidence="1" id="KW-0472">Membrane</keyword>
<comment type="caution">
    <text evidence="2">The sequence shown here is derived from an EMBL/GenBank/DDBJ whole genome shotgun (WGS) entry which is preliminary data.</text>
</comment>
<proteinExistence type="predicted"/>
<keyword evidence="1" id="KW-1133">Transmembrane helix</keyword>
<sequence length="182" mass="21098">MTISSDIIITAIASLSSAIIGGIIAFTGSWIATKKQINAKNKDNKEIETRFIRSIFIEIESVYSRYQELSHIIQNKYDFLDYSIYVNEDYFPVYHNNIGYLGLIENDELRNNIISFYTQAKGLIDTLRTNTKLLDDLKNSTSHLQKQNIVLALRQYLSAIKDDDIKTTQIYNKIQKVKKHFY</sequence>
<gene>
    <name evidence="2" type="ORF">H9889_06115</name>
</gene>
<reference evidence="2" key="2">
    <citation type="submission" date="2021-04" db="EMBL/GenBank/DDBJ databases">
        <authorList>
            <person name="Gilroy R."/>
        </authorList>
    </citation>
    <scope>NUCLEOTIDE SEQUENCE</scope>
    <source>
        <strain evidence="2">CHK160-9182</strain>
    </source>
</reference>
<evidence type="ECO:0000256" key="1">
    <source>
        <dbReference type="SAM" id="Phobius"/>
    </source>
</evidence>
<organism evidence="2 3">
    <name type="scientific">Candidatus Ignatzschineria merdigallinarum</name>
    <dbReference type="NCBI Taxonomy" id="2838621"/>
    <lineage>
        <taxon>Bacteria</taxon>
        <taxon>Pseudomonadati</taxon>
        <taxon>Pseudomonadota</taxon>
        <taxon>Gammaproteobacteria</taxon>
        <taxon>Cardiobacteriales</taxon>
        <taxon>Ignatzschineriaceae</taxon>
        <taxon>Ignatzschineria</taxon>
    </lineage>
</organism>
<evidence type="ECO:0000313" key="3">
    <source>
        <dbReference type="Proteomes" id="UP000823934"/>
    </source>
</evidence>
<accession>A0A9D1Q6D7</accession>
<feature type="transmembrane region" description="Helical" evidence="1">
    <location>
        <begin position="7"/>
        <end position="32"/>
    </location>
</feature>
<dbReference type="AlphaFoldDB" id="A0A9D1Q6D7"/>